<gene>
    <name evidence="3" type="ORF">MARSALSMR5_00353</name>
</gene>
<name>A0A1W6K4V7_9GAMM</name>
<dbReference type="RefSeq" id="WP_075194673.1">
    <property type="nucleotide sequence ID" value="NZ_CP020931.1"/>
</dbReference>
<dbReference type="Pfam" id="PF07589">
    <property type="entry name" value="PEP-CTERM"/>
    <property type="match status" value="1"/>
</dbReference>
<organism evidence="3 4">
    <name type="scientific">Marinobacter salarius</name>
    <dbReference type="NCBI Taxonomy" id="1420917"/>
    <lineage>
        <taxon>Bacteria</taxon>
        <taxon>Pseudomonadati</taxon>
        <taxon>Pseudomonadota</taxon>
        <taxon>Gammaproteobacteria</taxon>
        <taxon>Pseudomonadales</taxon>
        <taxon>Marinobacteraceae</taxon>
        <taxon>Marinobacter</taxon>
    </lineage>
</organism>
<proteinExistence type="predicted"/>
<dbReference type="AlphaFoldDB" id="A0A1W6K4V7"/>
<dbReference type="Proteomes" id="UP000193100">
    <property type="component" value="Chromosome"/>
</dbReference>
<evidence type="ECO:0000256" key="1">
    <source>
        <dbReference type="SAM" id="SignalP"/>
    </source>
</evidence>
<feature type="chain" id="PRO_5012529319" evidence="1">
    <location>
        <begin position="23"/>
        <end position="200"/>
    </location>
</feature>
<protein>
    <submittedName>
        <fullName evidence="3">PEP-CTERM motif protein</fullName>
    </submittedName>
</protein>
<keyword evidence="1" id="KW-0732">Signal</keyword>
<dbReference type="NCBIfam" id="TIGR02595">
    <property type="entry name" value="PEP_CTERM"/>
    <property type="match status" value="1"/>
</dbReference>
<sequence>MRHLKLTIALLISMCLPALASAAMISASYQVNLNDSDPGLVVDSADYAANPFSFDLNAGESTTFNLFKIWTTEGTVNSDDKVAKPISVDFNFTAPELMSGSVNGNTSGDSVLFGLYQEGVLSWNGSLDLVFGALGDGLLRVSLLDTTFNEGIFGLGSYGSKVKAKIELISEASEVPEPGTLAILSLGLLGMGLRARRRSA</sequence>
<evidence type="ECO:0000313" key="4">
    <source>
        <dbReference type="Proteomes" id="UP000193100"/>
    </source>
</evidence>
<dbReference type="EMBL" id="CP020931">
    <property type="protein sequence ID" value="ARM82454.1"/>
    <property type="molecule type" value="Genomic_DNA"/>
</dbReference>
<evidence type="ECO:0000259" key="2">
    <source>
        <dbReference type="Pfam" id="PF07589"/>
    </source>
</evidence>
<accession>A0A1W6K4V7</accession>
<dbReference type="InterPro" id="IPR013424">
    <property type="entry name" value="Ice-binding_C"/>
</dbReference>
<feature type="signal peptide" evidence="1">
    <location>
        <begin position="1"/>
        <end position="22"/>
    </location>
</feature>
<reference evidence="3 4" key="1">
    <citation type="submission" date="2017-04" db="EMBL/GenBank/DDBJ databases">
        <title>Genome Sequence of Marinobacter salarius strain SMR5 Isolated from a culture of the Diatom Skeletonema marinoi.</title>
        <authorList>
            <person name="Topel M."/>
            <person name="Pinder M.I.M."/>
            <person name="Johansson O.N."/>
            <person name="Kourtchenko O."/>
            <person name="Godhe A."/>
            <person name="Clarke A.K."/>
        </authorList>
    </citation>
    <scope>NUCLEOTIDE SEQUENCE [LARGE SCALE GENOMIC DNA]</scope>
    <source>
        <strain evidence="3 4">SMR5</strain>
    </source>
</reference>
<feature type="domain" description="Ice-binding protein C-terminal" evidence="2">
    <location>
        <begin position="175"/>
        <end position="197"/>
    </location>
</feature>
<evidence type="ECO:0000313" key="3">
    <source>
        <dbReference type="EMBL" id="ARM82454.1"/>
    </source>
</evidence>
<dbReference type="GeneID" id="77254353"/>